<dbReference type="AlphaFoldDB" id="A0ABD1SMC7"/>
<evidence type="ECO:0000313" key="3">
    <source>
        <dbReference type="Proteomes" id="UP001604277"/>
    </source>
</evidence>
<gene>
    <name evidence="2" type="ORF">Fot_35494</name>
</gene>
<reference evidence="3" key="1">
    <citation type="submission" date="2024-07" db="EMBL/GenBank/DDBJ databases">
        <title>Two chromosome-level genome assemblies of Korean endemic species Abeliophyllum distichum and Forsythia ovata (Oleaceae).</title>
        <authorList>
            <person name="Jang H."/>
        </authorList>
    </citation>
    <scope>NUCLEOTIDE SEQUENCE [LARGE SCALE GENOMIC DNA]</scope>
</reference>
<evidence type="ECO:0000313" key="2">
    <source>
        <dbReference type="EMBL" id="KAL2501646.1"/>
    </source>
</evidence>
<organism evidence="2 3">
    <name type="scientific">Forsythia ovata</name>
    <dbReference type="NCBI Taxonomy" id="205694"/>
    <lineage>
        <taxon>Eukaryota</taxon>
        <taxon>Viridiplantae</taxon>
        <taxon>Streptophyta</taxon>
        <taxon>Embryophyta</taxon>
        <taxon>Tracheophyta</taxon>
        <taxon>Spermatophyta</taxon>
        <taxon>Magnoliopsida</taxon>
        <taxon>eudicotyledons</taxon>
        <taxon>Gunneridae</taxon>
        <taxon>Pentapetalae</taxon>
        <taxon>asterids</taxon>
        <taxon>lamiids</taxon>
        <taxon>Lamiales</taxon>
        <taxon>Oleaceae</taxon>
        <taxon>Forsythieae</taxon>
        <taxon>Forsythia</taxon>
    </lineage>
</organism>
<comment type="caution">
    <text evidence="2">The sequence shown here is derived from an EMBL/GenBank/DDBJ whole genome shotgun (WGS) entry which is preliminary data.</text>
</comment>
<accession>A0ABD1SMC7</accession>
<keyword evidence="3" id="KW-1185">Reference proteome</keyword>
<evidence type="ECO:0000256" key="1">
    <source>
        <dbReference type="SAM" id="MobiDB-lite"/>
    </source>
</evidence>
<name>A0ABD1SMC7_9LAMI</name>
<protein>
    <submittedName>
        <fullName evidence="2">Uncharacterized protein</fullName>
    </submittedName>
</protein>
<dbReference type="Proteomes" id="UP001604277">
    <property type="component" value="Unassembled WGS sequence"/>
</dbReference>
<feature type="region of interest" description="Disordered" evidence="1">
    <location>
        <begin position="1"/>
        <end position="108"/>
    </location>
</feature>
<dbReference type="EMBL" id="JBFOLJ010000010">
    <property type="protein sequence ID" value="KAL2501646.1"/>
    <property type="molecule type" value="Genomic_DNA"/>
</dbReference>
<feature type="compositionally biased region" description="Basic and acidic residues" evidence="1">
    <location>
        <begin position="1"/>
        <end position="47"/>
    </location>
</feature>
<sequence>MSDIERKMGENNLERQSEHLEDSDFNPKRQREGVLDVVVNKEGEVPQKKQVQMHVEENRANNTYARGQAKNEVGFETKAKAPAPSHSYSYNKQHDYRRYQSTDPLKKR</sequence>
<proteinExistence type="predicted"/>